<dbReference type="InterPro" id="IPR001878">
    <property type="entry name" value="Znf_CCHC"/>
</dbReference>
<dbReference type="InterPro" id="IPR043502">
    <property type="entry name" value="DNA/RNA_pol_sf"/>
</dbReference>
<dbReference type="Pfam" id="PF05585">
    <property type="entry name" value="DUF1758"/>
    <property type="match status" value="1"/>
</dbReference>
<dbReference type="InterPro" id="IPR008737">
    <property type="entry name" value="DUF1758"/>
</dbReference>
<feature type="region of interest" description="Disordered" evidence="2">
    <location>
        <begin position="410"/>
        <end position="449"/>
    </location>
</feature>
<evidence type="ECO:0000313" key="5">
    <source>
        <dbReference type="Proteomes" id="UP000069940"/>
    </source>
</evidence>
<dbReference type="Proteomes" id="UP000069940">
    <property type="component" value="Unassembled WGS sequence"/>
</dbReference>
<accession>A0ABM1Z2E1</accession>
<dbReference type="Gene3D" id="2.40.70.10">
    <property type="entry name" value="Acid Proteases"/>
    <property type="match status" value="1"/>
</dbReference>
<dbReference type="EnsemblMetazoa" id="AALFPA23_014369.R20884">
    <property type="protein sequence ID" value="AALFPA23_014369.P20884"/>
    <property type="gene ID" value="AALFPA23_014369"/>
</dbReference>
<dbReference type="PANTHER" id="PTHR47331:SF5">
    <property type="entry name" value="RIBONUCLEASE H"/>
    <property type="match status" value="1"/>
</dbReference>
<dbReference type="SUPFAM" id="SSF56672">
    <property type="entry name" value="DNA/RNA polymerases"/>
    <property type="match status" value="1"/>
</dbReference>
<dbReference type="Pfam" id="PF03564">
    <property type="entry name" value="DUF1759"/>
    <property type="match status" value="1"/>
</dbReference>
<dbReference type="RefSeq" id="XP_062713452.1">
    <property type="nucleotide sequence ID" value="XM_062857468.1"/>
</dbReference>
<dbReference type="GeneID" id="134290348"/>
<evidence type="ECO:0000256" key="2">
    <source>
        <dbReference type="SAM" id="MobiDB-lite"/>
    </source>
</evidence>
<reference evidence="4" key="2">
    <citation type="submission" date="2025-05" db="UniProtKB">
        <authorList>
            <consortium name="EnsemblMetazoa"/>
        </authorList>
    </citation>
    <scope>IDENTIFICATION</scope>
    <source>
        <strain evidence="4">Foshan</strain>
    </source>
</reference>
<dbReference type="PROSITE" id="PS50158">
    <property type="entry name" value="ZF_CCHC"/>
    <property type="match status" value="1"/>
</dbReference>
<keyword evidence="1" id="KW-0863">Zinc-finger</keyword>
<feature type="domain" description="CCHC-type" evidence="3">
    <location>
        <begin position="377"/>
        <end position="392"/>
    </location>
</feature>
<dbReference type="PANTHER" id="PTHR47331">
    <property type="entry name" value="PHD-TYPE DOMAIN-CONTAINING PROTEIN"/>
    <property type="match status" value="1"/>
</dbReference>
<feature type="compositionally biased region" description="Polar residues" evidence="2">
    <location>
        <begin position="412"/>
        <end position="434"/>
    </location>
</feature>
<evidence type="ECO:0000313" key="4">
    <source>
        <dbReference type="EnsemblMetazoa" id="AALFPA23_014369.P20884"/>
    </source>
</evidence>
<proteinExistence type="predicted"/>
<keyword evidence="1" id="KW-0479">Metal-binding</keyword>
<dbReference type="InterPro" id="IPR021109">
    <property type="entry name" value="Peptidase_aspartic_dom_sf"/>
</dbReference>
<keyword evidence="5" id="KW-1185">Reference proteome</keyword>
<evidence type="ECO:0000256" key="1">
    <source>
        <dbReference type="PROSITE-ProRule" id="PRU00047"/>
    </source>
</evidence>
<sequence length="1104" mass="124736">MSKPAEKKLAECLMRRKAVMVVHDSVEAFIKKFDDDQDVYQIPIRIEALDRVYSEFQEVQSDIEKYDSPEMFDEHLQERTALESRYCKAKGFLLMKRSTDANQSTLNTSTSNVQQVSAGFHLRLPKIDLPRFDGDFSRWLSFRDAFTSMVHSNADIPTVAKLQYLLQSLEGEAHKPFESVDIEADNYASTWDALLKRYDNKRFLKRQLFRALYDLPPLKKESPKELHDLVDDYQRHVKALAKLNEPVIHWDTPLINLLSYKLDPTTLRAWEEKTSSSDNVTYNELVDFLYQRVRMLKSVVTDLQQRSYLPGQVKVAGPTNSQKKPFKMVSNSATTEPKSYAPSCIACPESHFLFQCPAFSKMSVRQRREMVSQKRLCWNCFRSGHQGRNCTSKYDCRSCHQKHHTLLHENPATKSSSAPAVVSGQSPQQPNLAPSTAGEPSGSANPNPQVSLAVQSYQSTVLLETVTLLVVDQNGTEHSARALLDSGSMCSFITKKLANALNLRRTKVDVAVSGIGDSSKQIKRKLTATIKSKLLSYTTSVEFLILKRPTVCLPTTPIDVSSWKFPKIPLADPRFHIPADIDMVVGGEIYHELHTGSKISLGEGQPIFVETVFGWAVSGKVSIQSPQIPRVCHLTTVDRNLEQALQKFWELEAVDTCSKFTTEENICEELYATTTTRESSGRYVVSLPLTRDPLVTLGESRSIAERRFLSLEKRLERDPTTKEAYCRFMEEYEALNHMVKLVDPIDDTLPHCYLPHHPVFKESSTTTKVRVVFDASCKTASGFSVNDLQLVGPVVQDDLLSIHIRFRSHQIALVADVEKMYRQILIHPRYRRYQRILWRSNPSQPISTYEMQTVTYGFASAPFLATRTVVQIARDSAEEYPVAAPKAEKDFYVDDFMSGSDDVESAIQVRQEMSAMLSAAGFPLKKWASNSPEALADVPAEDLALAPYHDLQDTQSVSTLGLIWEPTSDMMSFKVHLPLPAPVLTKRKIMSYIAQIFDPLGLVGPVIVVAKLFMQRLWALKTEDDDPFEWDRPLPANLQSEWKQFHGTLDTIANLRMPRCVSLADPSSFQFHIFSDASQKAYGACCYVRSQSAGAVLVRLLTSK</sequence>
<dbReference type="CDD" id="cd01644">
    <property type="entry name" value="RT_pepA17"/>
    <property type="match status" value="1"/>
</dbReference>
<dbReference type="Pfam" id="PF05380">
    <property type="entry name" value="Peptidase_A17"/>
    <property type="match status" value="1"/>
</dbReference>
<organism evidence="4 5">
    <name type="scientific">Aedes albopictus</name>
    <name type="common">Asian tiger mosquito</name>
    <name type="synonym">Stegomyia albopicta</name>
    <dbReference type="NCBI Taxonomy" id="7160"/>
    <lineage>
        <taxon>Eukaryota</taxon>
        <taxon>Metazoa</taxon>
        <taxon>Ecdysozoa</taxon>
        <taxon>Arthropoda</taxon>
        <taxon>Hexapoda</taxon>
        <taxon>Insecta</taxon>
        <taxon>Pterygota</taxon>
        <taxon>Neoptera</taxon>
        <taxon>Endopterygota</taxon>
        <taxon>Diptera</taxon>
        <taxon>Nematocera</taxon>
        <taxon>Culicoidea</taxon>
        <taxon>Culicidae</taxon>
        <taxon>Culicinae</taxon>
        <taxon>Aedini</taxon>
        <taxon>Aedes</taxon>
        <taxon>Stegomyia</taxon>
    </lineage>
</organism>
<evidence type="ECO:0000259" key="3">
    <source>
        <dbReference type="PROSITE" id="PS50158"/>
    </source>
</evidence>
<protein>
    <recommendedName>
        <fullName evidence="3">CCHC-type domain-containing protein</fullName>
    </recommendedName>
</protein>
<dbReference type="InterPro" id="IPR008042">
    <property type="entry name" value="Retrotrans_Pao"/>
</dbReference>
<dbReference type="InterPro" id="IPR005312">
    <property type="entry name" value="DUF1759"/>
</dbReference>
<name>A0ABM1Z2E1_AEDAL</name>
<reference evidence="5" key="1">
    <citation type="journal article" date="2015" name="Proc. Natl. Acad. Sci. U.S.A.">
        <title>Genome sequence of the Asian Tiger mosquito, Aedes albopictus, reveals insights into its biology, genetics, and evolution.</title>
        <authorList>
            <person name="Chen X.G."/>
            <person name="Jiang X."/>
            <person name="Gu J."/>
            <person name="Xu M."/>
            <person name="Wu Y."/>
            <person name="Deng Y."/>
            <person name="Zhang C."/>
            <person name="Bonizzoni M."/>
            <person name="Dermauw W."/>
            <person name="Vontas J."/>
            <person name="Armbruster P."/>
            <person name="Huang X."/>
            <person name="Yang Y."/>
            <person name="Zhang H."/>
            <person name="He W."/>
            <person name="Peng H."/>
            <person name="Liu Y."/>
            <person name="Wu K."/>
            <person name="Chen J."/>
            <person name="Lirakis M."/>
            <person name="Topalis P."/>
            <person name="Van Leeuwen T."/>
            <person name="Hall A.B."/>
            <person name="Jiang X."/>
            <person name="Thorpe C."/>
            <person name="Mueller R.L."/>
            <person name="Sun C."/>
            <person name="Waterhouse R.M."/>
            <person name="Yan G."/>
            <person name="Tu Z.J."/>
            <person name="Fang X."/>
            <person name="James A.A."/>
        </authorList>
    </citation>
    <scope>NUCLEOTIDE SEQUENCE [LARGE SCALE GENOMIC DNA]</scope>
    <source>
        <strain evidence="5">Foshan</strain>
    </source>
</reference>
<dbReference type="CDD" id="cd00303">
    <property type="entry name" value="retropepsin_like"/>
    <property type="match status" value="1"/>
</dbReference>
<keyword evidence="1" id="KW-0862">Zinc</keyword>